<dbReference type="InterPro" id="IPR009057">
    <property type="entry name" value="Homeodomain-like_sf"/>
</dbReference>
<dbReference type="SMART" id="SM00342">
    <property type="entry name" value="HTH_ARAC"/>
    <property type="match status" value="1"/>
</dbReference>
<evidence type="ECO:0000256" key="2">
    <source>
        <dbReference type="ARBA" id="ARBA00023125"/>
    </source>
</evidence>
<protein>
    <submittedName>
        <fullName evidence="6">Helix-turn-helix protein</fullName>
    </submittedName>
</protein>
<dbReference type="Gene3D" id="1.10.10.60">
    <property type="entry name" value="Homeodomain-like"/>
    <property type="match status" value="2"/>
</dbReference>
<dbReference type="InterPro" id="IPR018060">
    <property type="entry name" value="HTH_AraC"/>
</dbReference>
<keyword evidence="4" id="KW-0812">Transmembrane</keyword>
<accession>A0ABM9PSF3</accession>
<dbReference type="InterPro" id="IPR011990">
    <property type="entry name" value="TPR-like_helical_dom_sf"/>
</dbReference>
<dbReference type="EMBL" id="CAXJRC010000046">
    <property type="protein sequence ID" value="CAL2108751.1"/>
    <property type="molecule type" value="Genomic_DNA"/>
</dbReference>
<feature type="transmembrane region" description="Helical" evidence="4">
    <location>
        <begin position="392"/>
        <end position="409"/>
    </location>
</feature>
<sequence>MSFFLKRVFYFIIFVSITLSNYAQKKTNIIDSLTQKSFKELADLFYGDKPSELKPIVYAKAYFNKAIKEKDTMKMLNGKYFLADVKKNDSIYLNFCDSLIKLTKIFTSKNFPSAIYLDKSKFYFNNRKNSNALKELILVTKQLKKVKNDSLQKLTNFLYGAIKYSVKDYNKSLFFFKKIYNRANFQDITKNPDLITLPLNLALVYKKLNYLDSALIFNNKAINLYRQIGDSLNLNYSLYVKGDIQFDQQRFLEAIKSFKVTLNFINKDNNRRILSDIYTKIGIASDSINNNSNAYKFHLKTDSIVSLSNMYTRYTQDSYLFLMKYYENKQDLEKKLTYINKLLKVKDFHFNEREKINKIFTEEYDIPNLLEEKKKIINQLETKVQQSKRNKITYLSLLALTVLLIVYQIQKKRTYKKRFLALVEKEQLLIKKSITKEKSGTKNNISLPEEVIKNILEKLNQFEQKEAFLSSSINLQKLATKLNTNANYLSKVINQHKHSNFKNYINKLRVDYTVQRLKKDPKWRKYTIKAIANEVGFKNAESFSKAFYRYTELKPSYFIKELEKSKVDN</sequence>
<keyword evidence="3" id="KW-0804">Transcription</keyword>
<evidence type="ECO:0000313" key="7">
    <source>
        <dbReference type="Proteomes" id="UP001497602"/>
    </source>
</evidence>
<reference evidence="6 7" key="1">
    <citation type="submission" date="2024-05" db="EMBL/GenBank/DDBJ databases">
        <authorList>
            <person name="Duchaud E."/>
        </authorList>
    </citation>
    <scope>NUCLEOTIDE SEQUENCE [LARGE SCALE GENOMIC DNA]</scope>
    <source>
        <strain evidence="6">Ena-SAMPLE-TAB-13-05-2024-13:56:06:370-140305</strain>
    </source>
</reference>
<dbReference type="PROSITE" id="PS01124">
    <property type="entry name" value="HTH_ARAC_FAMILY_2"/>
    <property type="match status" value="1"/>
</dbReference>
<keyword evidence="7" id="KW-1185">Reference proteome</keyword>
<dbReference type="Pfam" id="PF12833">
    <property type="entry name" value="HTH_18"/>
    <property type="match status" value="1"/>
</dbReference>
<name>A0ABM9PSF3_9FLAO</name>
<gene>
    <name evidence="6" type="ORF">T190115A13A_90097</name>
</gene>
<evidence type="ECO:0000259" key="5">
    <source>
        <dbReference type="PROSITE" id="PS01124"/>
    </source>
</evidence>
<keyword evidence="4" id="KW-1133">Transmembrane helix</keyword>
<dbReference type="SUPFAM" id="SSF46689">
    <property type="entry name" value="Homeodomain-like"/>
    <property type="match status" value="1"/>
</dbReference>
<keyword evidence="1" id="KW-0805">Transcription regulation</keyword>
<evidence type="ECO:0000256" key="3">
    <source>
        <dbReference type="ARBA" id="ARBA00023163"/>
    </source>
</evidence>
<evidence type="ECO:0000313" key="6">
    <source>
        <dbReference type="EMBL" id="CAL2108751.1"/>
    </source>
</evidence>
<feature type="domain" description="HTH araC/xylS-type" evidence="5">
    <location>
        <begin position="449"/>
        <end position="561"/>
    </location>
</feature>
<comment type="caution">
    <text evidence="6">The sequence shown here is derived from an EMBL/GenBank/DDBJ whole genome shotgun (WGS) entry which is preliminary data.</text>
</comment>
<evidence type="ECO:0000256" key="4">
    <source>
        <dbReference type="SAM" id="Phobius"/>
    </source>
</evidence>
<keyword evidence="4" id="KW-0472">Membrane</keyword>
<dbReference type="SUPFAM" id="SSF48452">
    <property type="entry name" value="TPR-like"/>
    <property type="match status" value="1"/>
</dbReference>
<keyword evidence="2" id="KW-0238">DNA-binding</keyword>
<organism evidence="6 7">
    <name type="scientific">Tenacibaculum vairaonense</name>
    <dbReference type="NCBI Taxonomy" id="3137860"/>
    <lineage>
        <taxon>Bacteria</taxon>
        <taxon>Pseudomonadati</taxon>
        <taxon>Bacteroidota</taxon>
        <taxon>Flavobacteriia</taxon>
        <taxon>Flavobacteriales</taxon>
        <taxon>Flavobacteriaceae</taxon>
        <taxon>Tenacibaculum</taxon>
    </lineage>
</organism>
<dbReference type="Gene3D" id="1.25.40.10">
    <property type="entry name" value="Tetratricopeptide repeat domain"/>
    <property type="match status" value="1"/>
</dbReference>
<evidence type="ECO:0000256" key="1">
    <source>
        <dbReference type="ARBA" id="ARBA00023015"/>
    </source>
</evidence>
<dbReference type="Proteomes" id="UP001497602">
    <property type="component" value="Unassembled WGS sequence"/>
</dbReference>
<proteinExistence type="predicted"/>
<dbReference type="PANTHER" id="PTHR43280:SF34">
    <property type="entry name" value="ARAC-FAMILY TRANSCRIPTIONAL REGULATOR"/>
    <property type="match status" value="1"/>
</dbReference>
<dbReference type="PANTHER" id="PTHR43280">
    <property type="entry name" value="ARAC-FAMILY TRANSCRIPTIONAL REGULATOR"/>
    <property type="match status" value="1"/>
</dbReference>